<evidence type="ECO:0000313" key="1">
    <source>
        <dbReference type="EMBL" id="KIL51142.1"/>
    </source>
</evidence>
<gene>
    <name evidence="1" type="ORF">KR50_10230</name>
</gene>
<dbReference type="OrthoDB" id="9794508at2"/>
<reference evidence="1 2" key="1">
    <citation type="submission" date="2015-01" db="EMBL/GenBank/DDBJ databases">
        <title>Jeotgalibacillus campisalis genome sequencing.</title>
        <authorList>
            <person name="Goh K.M."/>
            <person name="Chan K.-G."/>
            <person name="Yaakop A.S."/>
            <person name="Ee R."/>
            <person name="Gan H.M."/>
            <person name="Chan C.S."/>
        </authorList>
    </citation>
    <scope>NUCLEOTIDE SEQUENCE [LARGE SCALE GENOMIC DNA]</scope>
    <source>
        <strain evidence="1 2">SF-57</strain>
    </source>
</reference>
<organism evidence="1 2">
    <name type="scientific">Jeotgalibacillus campisalis</name>
    <dbReference type="NCBI Taxonomy" id="220754"/>
    <lineage>
        <taxon>Bacteria</taxon>
        <taxon>Bacillati</taxon>
        <taxon>Bacillota</taxon>
        <taxon>Bacilli</taxon>
        <taxon>Bacillales</taxon>
        <taxon>Caryophanaceae</taxon>
        <taxon>Jeotgalibacillus</taxon>
    </lineage>
</organism>
<dbReference type="RefSeq" id="WP_041055548.1">
    <property type="nucleotide sequence ID" value="NZ_JXRR01000008.1"/>
</dbReference>
<dbReference type="EMBL" id="JXRR01000008">
    <property type="protein sequence ID" value="KIL51142.1"/>
    <property type="molecule type" value="Genomic_DNA"/>
</dbReference>
<dbReference type="Proteomes" id="UP000031972">
    <property type="component" value="Unassembled WGS sequence"/>
</dbReference>
<evidence type="ECO:0000313" key="2">
    <source>
        <dbReference type="Proteomes" id="UP000031972"/>
    </source>
</evidence>
<sequence length="72" mass="8196">MEKLSAAMMEAEEKEILIDDLMNHYGQDATPFCILLNKKRLSRLTSDSVWEPCKARIIRIPAAKNFGTTVKL</sequence>
<protein>
    <submittedName>
        <fullName evidence="1">Uncharacterized protein</fullName>
    </submittedName>
</protein>
<dbReference type="PATRIC" id="fig|220754.4.peg.1042"/>
<dbReference type="AlphaFoldDB" id="A0A0C2VQF8"/>
<name>A0A0C2VQF8_9BACL</name>
<comment type="caution">
    <text evidence="1">The sequence shown here is derived from an EMBL/GenBank/DDBJ whole genome shotgun (WGS) entry which is preliminary data.</text>
</comment>
<keyword evidence="2" id="KW-1185">Reference proteome</keyword>
<proteinExistence type="predicted"/>
<accession>A0A0C2VQF8</accession>